<evidence type="ECO:0000313" key="1">
    <source>
        <dbReference type="EMBL" id="TFK63614.1"/>
    </source>
</evidence>
<reference evidence="1 2" key="1">
    <citation type="journal article" date="2019" name="Nat. Ecol. Evol.">
        <title>Megaphylogeny resolves global patterns of mushroom evolution.</title>
        <authorList>
            <person name="Varga T."/>
            <person name="Krizsan K."/>
            <person name="Foldi C."/>
            <person name="Dima B."/>
            <person name="Sanchez-Garcia M."/>
            <person name="Sanchez-Ramirez S."/>
            <person name="Szollosi G.J."/>
            <person name="Szarkandi J.G."/>
            <person name="Papp V."/>
            <person name="Albert L."/>
            <person name="Andreopoulos W."/>
            <person name="Angelini C."/>
            <person name="Antonin V."/>
            <person name="Barry K.W."/>
            <person name="Bougher N.L."/>
            <person name="Buchanan P."/>
            <person name="Buyck B."/>
            <person name="Bense V."/>
            <person name="Catcheside P."/>
            <person name="Chovatia M."/>
            <person name="Cooper J."/>
            <person name="Damon W."/>
            <person name="Desjardin D."/>
            <person name="Finy P."/>
            <person name="Geml J."/>
            <person name="Haridas S."/>
            <person name="Hughes K."/>
            <person name="Justo A."/>
            <person name="Karasinski D."/>
            <person name="Kautmanova I."/>
            <person name="Kiss B."/>
            <person name="Kocsube S."/>
            <person name="Kotiranta H."/>
            <person name="LaButti K.M."/>
            <person name="Lechner B.E."/>
            <person name="Liimatainen K."/>
            <person name="Lipzen A."/>
            <person name="Lukacs Z."/>
            <person name="Mihaltcheva S."/>
            <person name="Morgado L.N."/>
            <person name="Niskanen T."/>
            <person name="Noordeloos M.E."/>
            <person name="Ohm R.A."/>
            <person name="Ortiz-Santana B."/>
            <person name="Ovrebo C."/>
            <person name="Racz N."/>
            <person name="Riley R."/>
            <person name="Savchenko A."/>
            <person name="Shiryaev A."/>
            <person name="Soop K."/>
            <person name="Spirin V."/>
            <person name="Szebenyi C."/>
            <person name="Tomsovsky M."/>
            <person name="Tulloss R.E."/>
            <person name="Uehling J."/>
            <person name="Grigoriev I.V."/>
            <person name="Vagvolgyi C."/>
            <person name="Papp T."/>
            <person name="Martin F.M."/>
            <person name="Miettinen O."/>
            <person name="Hibbett D.S."/>
            <person name="Nagy L.G."/>
        </authorList>
    </citation>
    <scope>NUCLEOTIDE SEQUENCE [LARGE SCALE GENOMIC DNA]</scope>
    <source>
        <strain evidence="1 2">NL-1719</strain>
    </source>
</reference>
<accession>A0ACD3ADZ9</accession>
<keyword evidence="2" id="KW-1185">Reference proteome</keyword>
<dbReference type="EMBL" id="ML208514">
    <property type="protein sequence ID" value="TFK63614.1"/>
    <property type="molecule type" value="Genomic_DNA"/>
</dbReference>
<evidence type="ECO:0000313" key="2">
    <source>
        <dbReference type="Proteomes" id="UP000308600"/>
    </source>
</evidence>
<gene>
    <name evidence="1" type="ORF">BDN72DRAFT_861981</name>
</gene>
<dbReference type="Proteomes" id="UP000308600">
    <property type="component" value="Unassembled WGS sequence"/>
</dbReference>
<sequence>MTGEANGPIERPPDMLRGEAGPDDIDVIEGILPSAVDDEFIDQDPRPHRANSVELTGSSERDNLNFKKAHSILQQAWLLAVRYNATFVVISDGNRERIGIRHRNWAALFLSRTITLGTEPEYYKSHVGLYLASRSEAITRFKLEMEAAPNDILQQGSPADRFDLETALAKINDILIVCGERRLNCVKHLEKEHQKLCVPPKKRKAKNLPGYHHRKLEELSPYPRTNIIGSGVFYFETLANPTFFSHAGRIEINGHPQMSNLVLRFGKGQDGCRDLCKYYRRYERLSLIVSLRLPRHYGLFQWNGYSDDGLQMALIAENPGDRLEAYIDLKRSQKESLKKQLECIHEAGYLHGGIELESIYVGMDGRRVHLLGFENTRKCNDDPIIAFSEKNNEKAQLQQVLGETATAPQA</sequence>
<organism evidence="1 2">
    <name type="scientific">Pluteus cervinus</name>
    <dbReference type="NCBI Taxonomy" id="181527"/>
    <lineage>
        <taxon>Eukaryota</taxon>
        <taxon>Fungi</taxon>
        <taxon>Dikarya</taxon>
        <taxon>Basidiomycota</taxon>
        <taxon>Agaricomycotina</taxon>
        <taxon>Agaricomycetes</taxon>
        <taxon>Agaricomycetidae</taxon>
        <taxon>Agaricales</taxon>
        <taxon>Pluteineae</taxon>
        <taxon>Pluteaceae</taxon>
        <taxon>Pluteus</taxon>
    </lineage>
</organism>
<protein>
    <submittedName>
        <fullName evidence="1">Uncharacterized protein</fullName>
    </submittedName>
</protein>
<proteinExistence type="predicted"/>
<name>A0ACD3ADZ9_9AGAR</name>